<dbReference type="RefSeq" id="WP_337705514.1">
    <property type="nucleotide sequence ID" value="NZ_JBBEGM010000011.1"/>
</dbReference>
<keyword evidence="3 4" id="KW-0067">ATP-binding</keyword>
<comment type="caution">
    <text evidence="7">The sequence shown here is derived from an EMBL/GenBank/DDBJ whole genome shotgun (WGS) entry which is preliminary data.</text>
</comment>
<gene>
    <name evidence="4 5" type="primary">purK</name>
    <name evidence="7" type="ORF">WCD58_23495</name>
</gene>
<keyword evidence="4 5" id="KW-0436">Ligase</keyword>
<organism evidence="7 8">
    <name type="scientific">Actinomycetospora flava</name>
    <dbReference type="NCBI Taxonomy" id="3129232"/>
    <lineage>
        <taxon>Bacteria</taxon>
        <taxon>Bacillati</taxon>
        <taxon>Actinomycetota</taxon>
        <taxon>Actinomycetes</taxon>
        <taxon>Pseudonocardiales</taxon>
        <taxon>Pseudonocardiaceae</taxon>
        <taxon>Actinomycetospora</taxon>
    </lineage>
</organism>
<keyword evidence="8" id="KW-1185">Reference proteome</keyword>
<dbReference type="Gene3D" id="3.30.1490.20">
    <property type="entry name" value="ATP-grasp fold, A domain"/>
    <property type="match status" value="1"/>
</dbReference>
<feature type="binding site" evidence="4">
    <location>
        <position position="147"/>
    </location>
    <ligand>
        <name>ATP</name>
        <dbReference type="ChEBI" id="CHEBI:30616"/>
    </ligand>
</feature>
<dbReference type="Pfam" id="PF17769">
    <property type="entry name" value="PurK_C"/>
    <property type="match status" value="1"/>
</dbReference>
<reference evidence="7 8" key="1">
    <citation type="submission" date="2024-03" db="EMBL/GenBank/DDBJ databases">
        <title>Actinomycetospora sp. OC33-EN07, a novel actinomycete isolated from wild orchid (Aerides multiflora).</title>
        <authorList>
            <person name="Suriyachadkun C."/>
        </authorList>
    </citation>
    <scope>NUCLEOTIDE SEQUENCE [LARGE SCALE GENOMIC DNA]</scope>
    <source>
        <strain evidence="7 8">OC33-EN07</strain>
    </source>
</reference>
<dbReference type="SUPFAM" id="SSF51246">
    <property type="entry name" value="Rudiment single hybrid motif"/>
    <property type="match status" value="1"/>
</dbReference>
<evidence type="ECO:0000256" key="2">
    <source>
        <dbReference type="ARBA" id="ARBA00022755"/>
    </source>
</evidence>
<dbReference type="InterPro" id="IPR054350">
    <property type="entry name" value="PurT/PurK_preATP-grasp"/>
</dbReference>
<dbReference type="InterPro" id="IPR011761">
    <property type="entry name" value="ATP-grasp"/>
</dbReference>
<evidence type="ECO:0000313" key="8">
    <source>
        <dbReference type="Proteomes" id="UP001369736"/>
    </source>
</evidence>
<comment type="subunit">
    <text evidence="4 5">Homodimer.</text>
</comment>
<dbReference type="Gene3D" id="3.40.50.20">
    <property type="match status" value="1"/>
</dbReference>
<dbReference type="PROSITE" id="PS50975">
    <property type="entry name" value="ATP_GRASP"/>
    <property type="match status" value="1"/>
</dbReference>
<dbReference type="Pfam" id="PF02222">
    <property type="entry name" value="ATP-grasp"/>
    <property type="match status" value="1"/>
</dbReference>
<comment type="similarity">
    <text evidence="4 5">Belongs to the PurK/PurT family.</text>
</comment>
<dbReference type="InterPro" id="IPR011054">
    <property type="entry name" value="Rudment_hybrid_motif"/>
</dbReference>
<feature type="domain" description="ATP-grasp" evidence="6">
    <location>
        <begin position="111"/>
        <end position="299"/>
    </location>
</feature>
<evidence type="ECO:0000256" key="3">
    <source>
        <dbReference type="ARBA" id="ARBA00022840"/>
    </source>
</evidence>
<evidence type="ECO:0000259" key="6">
    <source>
        <dbReference type="PROSITE" id="PS50975"/>
    </source>
</evidence>
<dbReference type="EMBL" id="JBBEGM010000011">
    <property type="protein sequence ID" value="MEJ2864141.1"/>
    <property type="molecule type" value="Genomic_DNA"/>
</dbReference>
<evidence type="ECO:0000313" key="7">
    <source>
        <dbReference type="EMBL" id="MEJ2864141.1"/>
    </source>
</evidence>
<comment type="pathway">
    <text evidence="4 5">Purine metabolism; IMP biosynthesis via de novo pathway; 5-amino-1-(5-phospho-D-ribosyl)imidazole-4-carboxylate from 5-amino-1-(5-phospho-D-ribosyl)imidazole (N5-CAIR route): step 1/2.</text>
</comment>
<feature type="binding site" evidence="4">
    <location>
        <position position="192"/>
    </location>
    <ligand>
        <name>ATP</name>
        <dbReference type="ChEBI" id="CHEBI:30616"/>
    </ligand>
</feature>
<comment type="catalytic activity">
    <reaction evidence="4 5">
        <text>5-amino-1-(5-phospho-beta-D-ribosyl)imidazole + hydrogencarbonate + ATP = 5-carboxyamino-1-(5-phospho-D-ribosyl)imidazole + ADP + phosphate + 2 H(+)</text>
        <dbReference type="Rhea" id="RHEA:19317"/>
        <dbReference type="ChEBI" id="CHEBI:15378"/>
        <dbReference type="ChEBI" id="CHEBI:17544"/>
        <dbReference type="ChEBI" id="CHEBI:30616"/>
        <dbReference type="ChEBI" id="CHEBI:43474"/>
        <dbReference type="ChEBI" id="CHEBI:58730"/>
        <dbReference type="ChEBI" id="CHEBI:137981"/>
        <dbReference type="ChEBI" id="CHEBI:456216"/>
        <dbReference type="EC" id="6.3.4.18"/>
    </reaction>
</comment>
<dbReference type="NCBIfam" id="TIGR01161">
    <property type="entry name" value="purK"/>
    <property type="match status" value="1"/>
</dbReference>
<dbReference type="GO" id="GO:0034028">
    <property type="term" value="F:5-(carboxyamino)imidazole ribonucleotide synthase activity"/>
    <property type="evidence" value="ECO:0007669"/>
    <property type="project" value="UniProtKB-EC"/>
</dbReference>
<dbReference type="InterPro" id="IPR013815">
    <property type="entry name" value="ATP_grasp_subdomain_1"/>
</dbReference>
<accession>A0ABU8MAV6</accession>
<proteinExistence type="inferred from homology"/>
<sequence>MDERTGLPVVTMIGGGQLARMTHQAAIALGQSLRVVATGPNEPAALVAPDVVLGEHTDLDALRRAATGAEAVTFDHEHVPGEHLRALVAEGHNVHPGPDALLHAQDKLVMRTRLRDLGEPVPPFAAVASVEDVTAFAAEHRWPVVLKAVRGGYDGRGVWVLDDEDAAKTTVTELLAAGTPLMVEQKVTLRRELAAVLARSPFGQAAVWPVVETVQEQGICTEVLAPAPGLDADRAEEAGELALRVAAALGVVGLLAVELFETERGLVVNELAMRPHNSAHWTIEGSVTSQFEQHLRAVLDYPLGSTATTAPVTVMANILGGDPVPATGVDERLHHTLARFPEARVHLYGKAERPGRKVGHVTVLGDDLDDVRTRARLAADHLSTGVWSDGWDPHQ</sequence>
<name>A0ABU8MAV6_9PSEU</name>
<keyword evidence="1 4" id="KW-0547">Nucleotide-binding</keyword>
<dbReference type="Pfam" id="PF22660">
    <property type="entry name" value="RS_preATP-grasp-like"/>
    <property type="match status" value="1"/>
</dbReference>
<evidence type="ECO:0000256" key="4">
    <source>
        <dbReference type="HAMAP-Rule" id="MF_01928"/>
    </source>
</evidence>
<comment type="function">
    <text evidence="5">Catalyzes the ATP-dependent conversion of 5-aminoimidazole ribonucleotide (AIR) and HCO(3)- to N5-carboxyaminoimidazole ribonucleotide (N5-CAIR).</text>
</comment>
<dbReference type="SUPFAM" id="SSF56059">
    <property type="entry name" value="Glutathione synthetase ATP-binding domain-like"/>
    <property type="match status" value="1"/>
</dbReference>
<dbReference type="HAMAP" id="MF_01928">
    <property type="entry name" value="PurK"/>
    <property type="match status" value="1"/>
</dbReference>
<dbReference type="Proteomes" id="UP001369736">
    <property type="component" value="Unassembled WGS sequence"/>
</dbReference>
<dbReference type="SUPFAM" id="SSF52440">
    <property type="entry name" value="PreATP-grasp domain"/>
    <property type="match status" value="1"/>
</dbReference>
<dbReference type="InterPro" id="IPR016185">
    <property type="entry name" value="PreATP-grasp_dom_sf"/>
</dbReference>
<protein>
    <recommendedName>
        <fullName evidence="4 5">N5-carboxyaminoimidazole ribonucleotide synthase</fullName>
        <shortName evidence="4 5">N5-CAIR synthase</shortName>
        <ecNumber evidence="4 5">6.3.4.18</ecNumber>
    </recommendedName>
    <alternativeName>
        <fullName evidence="4 5">5-(carboxyamino)imidazole ribonucleotide synthetase</fullName>
    </alternativeName>
</protein>
<dbReference type="NCBIfam" id="NF004680">
    <property type="entry name" value="PRK06019.1-6"/>
    <property type="match status" value="1"/>
</dbReference>
<evidence type="ECO:0000256" key="1">
    <source>
        <dbReference type="ARBA" id="ARBA00022741"/>
    </source>
</evidence>
<feature type="binding site" evidence="4">
    <location>
        <begin position="184"/>
        <end position="187"/>
    </location>
    <ligand>
        <name>ATP</name>
        <dbReference type="ChEBI" id="CHEBI:30616"/>
    </ligand>
</feature>
<dbReference type="EC" id="6.3.4.18" evidence="4 5"/>
<dbReference type="NCBIfam" id="NF004679">
    <property type="entry name" value="PRK06019.1-5"/>
    <property type="match status" value="1"/>
</dbReference>
<evidence type="ECO:0000256" key="5">
    <source>
        <dbReference type="RuleBase" id="RU361200"/>
    </source>
</evidence>
<dbReference type="InterPro" id="IPR005875">
    <property type="entry name" value="PurK"/>
</dbReference>
<feature type="binding site" evidence="4">
    <location>
        <begin position="269"/>
        <end position="270"/>
    </location>
    <ligand>
        <name>ATP</name>
        <dbReference type="ChEBI" id="CHEBI:30616"/>
    </ligand>
</feature>
<dbReference type="Gene3D" id="3.30.470.20">
    <property type="entry name" value="ATP-grasp fold, B domain"/>
    <property type="match status" value="1"/>
</dbReference>
<comment type="caution">
    <text evidence="4">Lacks conserved residue(s) required for the propagation of feature annotation.</text>
</comment>
<dbReference type="InterPro" id="IPR040686">
    <property type="entry name" value="PurK_C"/>
</dbReference>
<dbReference type="InterPro" id="IPR003135">
    <property type="entry name" value="ATP-grasp_carboxylate-amine"/>
</dbReference>
<dbReference type="PANTHER" id="PTHR11609:SF5">
    <property type="entry name" value="PHOSPHORIBOSYLAMINOIMIDAZOLE CARBOXYLASE"/>
    <property type="match status" value="1"/>
</dbReference>
<keyword evidence="2 4" id="KW-0658">Purine biosynthesis</keyword>
<feature type="binding site" evidence="4">
    <location>
        <position position="107"/>
    </location>
    <ligand>
        <name>ATP</name>
        <dbReference type="ChEBI" id="CHEBI:30616"/>
    </ligand>
</feature>
<dbReference type="PANTHER" id="PTHR11609">
    <property type="entry name" value="PURINE BIOSYNTHESIS PROTEIN 6/7, PUR6/7"/>
    <property type="match status" value="1"/>
</dbReference>
<comment type="function">
    <text evidence="4">Catalyzes the ATP-dependent conversion of 5-aminoimidazole ribonucleotide (AIR) and HCO(3)(-) to N5-carboxyaminoimidazole ribonucleotide (N5-CAIR).</text>
</comment>